<comment type="caution">
    <text evidence="8">The sequence shown here is derived from an EMBL/GenBank/DDBJ whole genome shotgun (WGS) entry which is preliminary data.</text>
</comment>
<dbReference type="SMART" id="SM01127">
    <property type="entry name" value="DDHD"/>
    <property type="match status" value="1"/>
</dbReference>
<name>A0A3S3RY36_9ACAR</name>
<dbReference type="PANTHER" id="PTHR10658">
    <property type="entry name" value="PHOSPHATIDYLINOSITOL TRANSFER PROTEIN"/>
    <property type="match status" value="1"/>
</dbReference>
<dbReference type="FunFam" id="3.30.530.20:FF:000001">
    <property type="entry name" value="Phosphatidylinositol transfer protein membrane associated 2"/>
    <property type="match status" value="1"/>
</dbReference>
<comment type="similarity">
    <text evidence="2">Belongs to the PtdIns transfer protein family. PI transfer class IIA subfamily.</text>
</comment>
<evidence type="ECO:0000256" key="2">
    <source>
        <dbReference type="ARBA" id="ARBA00010316"/>
    </source>
</evidence>
<dbReference type="FunFam" id="3.40.50.1000:FF:000173">
    <property type="entry name" value="Membrane-associated phosphatidylinositol transfer protein 2"/>
    <property type="match status" value="1"/>
</dbReference>
<comment type="subcellular location">
    <subcellularLocation>
        <location evidence="1">Endomembrane system</location>
        <topology evidence="1">Peripheral membrane protein</topology>
    </subcellularLocation>
</comment>
<dbReference type="STRING" id="1965070.A0A3S3RY36"/>
<dbReference type="Gene3D" id="3.30.530.20">
    <property type="match status" value="1"/>
</dbReference>
<dbReference type="CDD" id="cd08889">
    <property type="entry name" value="SRPBCC_PITPNM1-2_like"/>
    <property type="match status" value="1"/>
</dbReference>
<dbReference type="InterPro" id="IPR023214">
    <property type="entry name" value="HAD_sf"/>
</dbReference>
<evidence type="ECO:0000256" key="1">
    <source>
        <dbReference type="ARBA" id="ARBA00004184"/>
    </source>
</evidence>
<dbReference type="PROSITE" id="PS51043">
    <property type="entry name" value="DDHD"/>
    <property type="match status" value="1"/>
</dbReference>
<dbReference type="Proteomes" id="UP000285301">
    <property type="component" value="Unassembled WGS sequence"/>
</dbReference>
<dbReference type="InterPro" id="IPR031315">
    <property type="entry name" value="LNS2/PITP"/>
</dbReference>
<dbReference type="InterPro" id="IPR055261">
    <property type="entry name" value="PI_transfer_N"/>
</dbReference>
<organism evidence="8 9">
    <name type="scientific">Dinothrombium tinctorium</name>
    <dbReference type="NCBI Taxonomy" id="1965070"/>
    <lineage>
        <taxon>Eukaryota</taxon>
        <taxon>Metazoa</taxon>
        <taxon>Ecdysozoa</taxon>
        <taxon>Arthropoda</taxon>
        <taxon>Chelicerata</taxon>
        <taxon>Arachnida</taxon>
        <taxon>Acari</taxon>
        <taxon>Acariformes</taxon>
        <taxon>Trombidiformes</taxon>
        <taxon>Prostigmata</taxon>
        <taxon>Anystina</taxon>
        <taxon>Parasitengona</taxon>
        <taxon>Trombidioidea</taxon>
        <taxon>Trombidiidae</taxon>
        <taxon>Dinothrombium</taxon>
    </lineage>
</organism>
<protein>
    <submittedName>
        <fullName evidence="8">Protein retinal degeneration B-like protein</fullName>
    </submittedName>
</protein>
<dbReference type="GO" id="GO:0046872">
    <property type="term" value="F:metal ion binding"/>
    <property type="evidence" value="ECO:0007669"/>
    <property type="project" value="InterPro"/>
</dbReference>
<evidence type="ECO:0000259" key="7">
    <source>
        <dbReference type="PROSITE" id="PS51043"/>
    </source>
</evidence>
<dbReference type="Pfam" id="PF24695">
    <property type="entry name" value="PITM1-3"/>
    <property type="match status" value="1"/>
</dbReference>
<reference evidence="8 9" key="1">
    <citation type="journal article" date="2018" name="Gigascience">
        <title>Genomes of trombidid mites reveal novel predicted allergens and laterally-transferred genes associated with secondary metabolism.</title>
        <authorList>
            <person name="Dong X."/>
            <person name="Chaisiri K."/>
            <person name="Xia D."/>
            <person name="Armstrong S.D."/>
            <person name="Fang Y."/>
            <person name="Donnelly M.J."/>
            <person name="Kadowaki T."/>
            <person name="McGarry J.W."/>
            <person name="Darby A.C."/>
            <person name="Makepeace B.L."/>
        </authorList>
    </citation>
    <scope>NUCLEOTIDE SEQUENCE [LARGE SCALE GENOMIC DNA]</scope>
    <source>
        <strain evidence="8">UoL-WK</strain>
    </source>
</reference>
<dbReference type="SUPFAM" id="SSF56784">
    <property type="entry name" value="HAD-like"/>
    <property type="match status" value="1"/>
</dbReference>
<gene>
    <name evidence="8" type="ORF">B4U79_04231</name>
</gene>
<dbReference type="SUPFAM" id="SSF55961">
    <property type="entry name" value="Bet v1-like"/>
    <property type="match status" value="1"/>
</dbReference>
<dbReference type="GO" id="GO:0005737">
    <property type="term" value="C:cytoplasm"/>
    <property type="evidence" value="ECO:0007669"/>
    <property type="project" value="TreeGrafter"/>
</dbReference>
<dbReference type="EMBL" id="NCKU01003324">
    <property type="protein sequence ID" value="RWS07747.1"/>
    <property type="molecule type" value="Genomic_DNA"/>
</dbReference>
<dbReference type="Gene3D" id="3.40.50.1000">
    <property type="entry name" value="HAD superfamily/HAD-like"/>
    <property type="match status" value="1"/>
</dbReference>
<dbReference type="InterPro" id="IPR023393">
    <property type="entry name" value="START-like_dom_sf"/>
</dbReference>
<feature type="compositionally biased region" description="Polar residues" evidence="6">
    <location>
        <begin position="282"/>
        <end position="293"/>
    </location>
</feature>
<feature type="compositionally biased region" description="Polar residues" evidence="6">
    <location>
        <begin position="357"/>
        <end position="367"/>
    </location>
</feature>
<keyword evidence="5" id="KW-0106">Calcium</keyword>
<evidence type="ECO:0000256" key="5">
    <source>
        <dbReference type="ARBA" id="ARBA00022837"/>
    </source>
</evidence>
<keyword evidence="3" id="KW-0488">Methylation</keyword>
<feature type="compositionally biased region" description="Low complexity" evidence="6">
    <location>
        <begin position="322"/>
        <end position="343"/>
    </location>
</feature>
<dbReference type="SMART" id="SM00775">
    <property type="entry name" value="LNS2"/>
    <property type="match status" value="1"/>
</dbReference>
<dbReference type="PANTHER" id="PTHR10658:SF81">
    <property type="entry name" value="PROTEIN RETINAL DEGENERATION B"/>
    <property type="match status" value="1"/>
</dbReference>
<feature type="domain" description="DDHD" evidence="7">
    <location>
        <begin position="736"/>
        <end position="921"/>
    </location>
</feature>
<sequence length="1302" mass="146059">MLIKEYRIPLPLSVDEYKVAQLYMIAKKSREETQGAGSGVEILVNEPYENGPSGSRNGQYTRKIYHVGQHLPGWLKTLLPKSALTVEEEAWNAYPYTKTRYTCPFVEKFFIEIETKYLNDCGQQENVFDLSSSDLRNRAVDVIDIVKDQLVGSDYVKDEDPRFYVSEKTGRGPLNDDWIEEHWRCQNNGDKTKAIMCAYKLCRVEFKYWGMQSKIEKFIHDSALRRVMLRAHRQAWAWQDEWFGLTMDDIRKLEKETQEMLARKMAKLSEDEDNENSNLDNKQGTVSNSCSSGHISQTVDLNVIDKDKDEEFQTLSMAMPKNKNISSTSNTISNTTTDQTTTTFSEKTEPRRKHWSRSNSRAGLHSPSSIQNFDIQLVNWRMGSIANESDSNSDEEFYDAEEILDNISLTKWSSLECIPIEESQSTPEVLDSEDSIFSSSFIHRMQVEHSRQHVATLMARGSVDASLPNSPTASPNHKTSCSTTTLIMVLHGGNILESGAEPLSSKKSDFTTFRGAFESVLRQHYASLIGKISFRLVPCSAICADALAVLSSLSPYSFQSSPSAIDGVSHTYDSVPLGALPLFAISSHEYTETITKMVSLTNQIYQDFLKSEEGSCFNGQVVLVGDSIGSIIVFDALCRSNQLNNNSHHGSEASITEVSEQQALLQTKPKQNPLISLNDNGGNIEIGDKGENKKPCEKQAELETMNETSNFYRLLCAPQSRRRSSGSSDQTSSLKFDFDVSHFFMFGSPLGLVLTFRKMVSNDEKMIYCKPNCSQVYNLFHPMDPTVLRVEPLLSARFAHVPPVNVPRFQKFPLDSDQPVNLIEAVQNYSHIFMENLQNTSHTQNIRRMSEISVTSNVDVRSSPFVASLIQRWWGSKRLDYAVYCPDGLTNFPTHSLPHLFHASYWESSDVISFIIRQLLRSADSRKSVVHEAEKDPSSLLQSHSREKWLKKRTSMKLKVGGNINANHRANDVLVKEGADQVISARFMYGPLDVVALTGEKVDIHIMKDMLSCEWSYLTTEVTDKNGRVSYTIPSEKALGLGVYPVKMVVRGDRTSIDFFLTVVPPKTECVVFSIDGSFTASVSVTGRDPKVRAGAVDVVRHWQELGYLIIYITGRPDMQQHRVISWLSQHNFPHGLVSFADKLSTDPLKHKMEYLKMLQTNADVIFHAAYGSSKDIWVYQSLGLNPEQIFIVGKVSKKQQSMANVLSDGYAAHLAKLNSFGGSRPAKGNARMILPRGCFGLLGHGGFPGVRQRKSAKRTTSYPLTSNTATITQTTASSSGTTETNTFSNFFSNRPGSSKSK</sequence>
<dbReference type="GO" id="GO:0031210">
    <property type="term" value="F:phosphatidylcholine binding"/>
    <property type="evidence" value="ECO:0007669"/>
    <property type="project" value="TreeGrafter"/>
</dbReference>
<evidence type="ECO:0000313" key="9">
    <source>
        <dbReference type="Proteomes" id="UP000285301"/>
    </source>
</evidence>
<feature type="region of interest" description="Disordered" evidence="6">
    <location>
        <begin position="1274"/>
        <end position="1302"/>
    </location>
</feature>
<accession>A0A3S3RY36</accession>
<feature type="region of interest" description="Disordered" evidence="6">
    <location>
        <begin position="267"/>
        <end position="293"/>
    </location>
</feature>
<evidence type="ECO:0000313" key="8">
    <source>
        <dbReference type="EMBL" id="RWS07747.1"/>
    </source>
</evidence>
<dbReference type="Pfam" id="PF02121">
    <property type="entry name" value="IP_trans"/>
    <property type="match status" value="1"/>
</dbReference>
<dbReference type="GO" id="GO:0008526">
    <property type="term" value="F:phosphatidylinositol transfer activity"/>
    <property type="evidence" value="ECO:0007669"/>
    <property type="project" value="TreeGrafter"/>
</dbReference>
<evidence type="ECO:0000256" key="4">
    <source>
        <dbReference type="ARBA" id="ARBA00022553"/>
    </source>
</evidence>
<dbReference type="Pfam" id="PF02862">
    <property type="entry name" value="DDHD"/>
    <property type="match status" value="1"/>
</dbReference>
<dbReference type="GO" id="GO:0035091">
    <property type="term" value="F:phosphatidylinositol binding"/>
    <property type="evidence" value="ECO:0007669"/>
    <property type="project" value="TreeGrafter"/>
</dbReference>
<dbReference type="PRINTS" id="PR00391">
    <property type="entry name" value="PITRANSFER"/>
</dbReference>
<proteinExistence type="inferred from homology"/>
<dbReference type="GO" id="GO:0012505">
    <property type="term" value="C:endomembrane system"/>
    <property type="evidence" value="ECO:0007669"/>
    <property type="project" value="UniProtKB-SubCell"/>
</dbReference>
<evidence type="ECO:0000256" key="6">
    <source>
        <dbReference type="SAM" id="MobiDB-lite"/>
    </source>
</evidence>
<dbReference type="OrthoDB" id="18453at2759"/>
<dbReference type="GO" id="GO:0008525">
    <property type="term" value="F:phosphatidylcholine transporter activity"/>
    <property type="evidence" value="ECO:0007669"/>
    <property type="project" value="TreeGrafter"/>
</dbReference>
<feature type="region of interest" description="Disordered" evidence="6">
    <location>
        <begin position="322"/>
        <end position="367"/>
    </location>
</feature>
<dbReference type="InterPro" id="IPR036412">
    <property type="entry name" value="HAD-like_sf"/>
</dbReference>
<dbReference type="InterPro" id="IPR004177">
    <property type="entry name" value="DDHD_dom"/>
</dbReference>
<dbReference type="Pfam" id="PF24694">
    <property type="entry name" value="LNS2_PITM1-3"/>
    <property type="match status" value="1"/>
</dbReference>
<keyword evidence="4" id="KW-0597">Phosphoprotein</keyword>
<keyword evidence="9" id="KW-1185">Reference proteome</keyword>
<evidence type="ECO:0000256" key="3">
    <source>
        <dbReference type="ARBA" id="ARBA00022481"/>
    </source>
</evidence>
<feature type="compositionally biased region" description="Low complexity" evidence="6">
    <location>
        <begin position="1274"/>
        <end position="1294"/>
    </location>
</feature>
<dbReference type="InterPro" id="IPR001666">
    <property type="entry name" value="PI_transfer"/>
</dbReference>